<evidence type="ECO:0000313" key="8">
    <source>
        <dbReference type="EMBL" id="QEE29339.1"/>
    </source>
</evidence>
<sequence>MPIDFANLPPTWERLLATGLLVSIRLSSLMLFAPVFSSKAIPMRIKAGFVFAIAFLLTPVVMELGPTPAISASSVLGELSVGLVFGFALSLMNEALSFAGQLLGIDFSFSLVNLMDPNSQIETPVLGQFLGWIGILVLLACGLERTMLAAFMRTFAAIPVGQAAMHANSGIELAHMTAGVLLGGLQLAAPVMCAALMVEVVVGLIARISPQLPVMAVNVPVKTLVSYGVLIASLGIWPLWIEHNFTNLLNAAERLVRG</sequence>
<evidence type="ECO:0000256" key="4">
    <source>
        <dbReference type="ARBA" id="ARBA00022692"/>
    </source>
</evidence>
<feature type="transmembrane region" description="Helical" evidence="7">
    <location>
        <begin position="187"/>
        <end position="209"/>
    </location>
</feature>
<reference evidence="8 9" key="1">
    <citation type="submission" date="2019-08" db="EMBL/GenBank/DDBJ databases">
        <title>Complete genome sequence of Terriglobus albidus strain ORNL.</title>
        <authorList>
            <person name="Podar M."/>
        </authorList>
    </citation>
    <scope>NUCLEOTIDE SEQUENCE [LARGE SCALE GENOMIC DNA]</scope>
    <source>
        <strain evidence="8 9">ORNL</strain>
    </source>
</reference>
<proteinExistence type="inferred from homology"/>
<evidence type="ECO:0000256" key="6">
    <source>
        <dbReference type="ARBA" id="ARBA00023136"/>
    </source>
</evidence>
<keyword evidence="9" id="KW-1185">Reference proteome</keyword>
<evidence type="ECO:0000256" key="5">
    <source>
        <dbReference type="ARBA" id="ARBA00022989"/>
    </source>
</evidence>
<keyword evidence="4 7" id="KW-0812">Transmembrane</keyword>
<gene>
    <name evidence="8" type="ORF">FTW19_15870</name>
</gene>
<dbReference type="AlphaFoldDB" id="A0A5B9EC41"/>
<evidence type="ECO:0000256" key="2">
    <source>
        <dbReference type="ARBA" id="ARBA00009772"/>
    </source>
</evidence>
<accession>A0A5B9EC41</accession>
<dbReference type="PANTHER" id="PTHR30065">
    <property type="entry name" value="FLAGELLAR BIOSYNTHETIC PROTEIN FLIR"/>
    <property type="match status" value="1"/>
</dbReference>
<evidence type="ECO:0000256" key="7">
    <source>
        <dbReference type="SAM" id="Phobius"/>
    </source>
</evidence>
<evidence type="ECO:0000256" key="1">
    <source>
        <dbReference type="ARBA" id="ARBA00004651"/>
    </source>
</evidence>
<comment type="subcellular location">
    <subcellularLocation>
        <location evidence="1">Cell membrane</location>
        <topology evidence="1">Multi-pass membrane protein</topology>
    </subcellularLocation>
</comment>
<dbReference type="InterPro" id="IPR002010">
    <property type="entry name" value="T3SS_IM_R"/>
</dbReference>
<dbReference type="Proteomes" id="UP000321820">
    <property type="component" value="Chromosome"/>
</dbReference>
<feature type="transmembrane region" description="Helical" evidence="7">
    <location>
        <begin position="221"/>
        <end position="240"/>
    </location>
</feature>
<keyword evidence="8" id="KW-0969">Cilium</keyword>
<feature type="transmembrane region" description="Helical" evidence="7">
    <location>
        <begin position="15"/>
        <end position="33"/>
    </location>
</feature>
<keyword evidence="5 7" id="KW-1133">Transmembrane helix</keyword>
<evidence type="ECO:0000256" key="3">
    <source>
        <dbReference type="ARBA" id="ARBA00022475"/>
    </source>
</evidence>
<dbReference type="Pfam" id="PF01311">
    <property type="entry name" value="Bac_export_1"/>
    <property type="match status" value="1"/>
</dbReference>
<feature type="transmembrane region" description="Helical" evidence="7">
    <location>
        <begin position="45"/>
        <end position="62"/>
    </location>
</feature>
<keyword evidence="8" id="KW-0966">Cell projection</keyword>
<feature type="transmembrane region" description="Helical" evidence="7">
    <location>
        <begin position="126"/>
        <end position="143"/>
    </location>
</feature>
<protein>
    <submittedName>
        <fullName evidence="8">Flagellar biosynthetic protein FliR</fullName>
    </submittedName>
</protein>
<dbReference type="EMBL" id="CP042806">
    <property type="protein sequence ID" value="QEE29339.1"/>
    <property type="molecule type" value="Genomic_DNA"/>
</dbReference>
<dbReference type="GO" id="GO:0006605">
    <property type="term" value="P:protein targeting"/>
    <property type="evidence" value="ECO:0007669"/>
    <property type="project" value="InterPro"/>
</dbReference>
<dbReference type="KEGG" id="talb:FTW19_15870"/>
<dbReference type="PRINTS" id="PR00953">
    <property type="entry name" value="TYPE3IMRPROT"/>
</dbReference>
<comment type="similarity">
    <text evidence="2">Belongs to the FliR/MopE/SpaR family.</text>
</comment>
<evidence type="ECO:0000313" key="9">
    <source>
        <dbReference type="Proteomes" id="UP000321820"/>
    </source>
</evidence>
<keyword evidence="6 7" id="KW-0472">Membrane</keyword>
<dbReference type="GO" id="GO:0005886">
    <property type="term" value="C:plasma membrane"/>
    <property type="evidence" value="ECO:0007669"/>
    <property type="project" value="UniProtKB-SubCell"/>
</dbReference>
<organism evidence="8 9">
    <name type="scientific">Terriglobus albidus</name>
    <dbReference type="NCBI Taxonomy" id="1592106"/>
    <lineage>
        <taxon>Bacteria</taxon>
        <taxon>Pseudomonadati</taxon>
        <taxon>Acidobacteriota</taxon>
        <taxon>Terriglobia</taxon>
        <taxon>Terriglobales</taxon>
        <taxon>Acidobacteriaceae</taxon>
        <taxon>Terriglobus</taxon>
    </lineage>
</organism>
<name>A0A5B9EC41_9BACT</name>
<dbReference type="RefSeq" id="WP_147648532.1">
    <property type="nucleotide sequence ID" value="NZ_CP042806.1"/>
</dbReference>
<keyword evidence="3" id="KW-1003">Cell membrane</keyword>
<dbReference type="PANTHER" id="PTHR30065:SF1">
    <property type="entry name" value="SURFACE PRESENTATION OF ANTIGENS PROTEIN SPAR"/>
    <property type="match status" value="1"/>
</dbReference>
<keyword evidence="8" id="KW-0282">Flagellum</keyword>
<dbReference type="OrthoDB" id="9807748at2"/>